<dbReference type="Pfam" id="PF06748">
    <property type="entry name" value="DUF1217"/>
    <property type="match status" value="1"/>
</dbReference>
<dbReference type="InterPro" id="IPR023157">
    <property type="entry name" value="AGR-C-984p-like_sf"/>
</dbReference>
<gene>
    <name evidence="1" type="ORF">CSC94_17965</name>
</gene>
<keyword evidence="1" id="KW-0282">Flagellum</keyword>
<comment type="caution">
    <text evidence="1">The sequence shown here is derived from an EMBL/GenBank/DDBJ whole genome shotgun (WGS) entry which is preliminary data.</text>
</comment>
<dbReference type="Gene3D" id="1.10.3700.10">
    <property type="entry name" value="AGR C 984p-like"/>
    <property type="match status" value="1"/>
</dbReference>
<evidence type="ECO:0000313" key="2">
    <source>
        <dbReference type="Proteomes" id="UP000221168"/>
    </source>
</evidence>
<organism evidence="1 2">
    <name type="scientific">Zhengella mangrovi</name>
    <dbReference type="NCBI Taxonomy" id="1982044"/>
    <lineage>
        <taxon>Bacteria</taxon>
        <taxon>Pseudomonadati</taxon>
        <taxon>Pseudomonadota</taxon>
        <taxon>Alphaproteobacteria</taxon>
        <taxon>Hyphomicrobiales</taxon>
        <taxon>Notoacmeibacteraceae</taxon>
        <taxon>Zhengella</taxon>
    </lineage>
</organism>
<proteinExistence type="predicted"/>
<dbReference type="InterPro" id="IPR010626">
    <property type="entry name" value="DUF1217"/>
</dbReference>
<dbReference type="SUPFAM" id="SSF158837">
    <property type="entry name" value="AGR C 984p-like"/>
    <property type="match status" value="1"/>
</dbReference>
<keyword evidence="1" id="KW-0966">Cell projection</keyword>
<dbReference type="EMBL" id="PDVP01000013">
    <property type="protein sequence ID" value="PHP65734.1"/>
    <property type="molecule type" value="Genomic_DNA"/>
</dbReference>
<accession>A0A2G1QJU6</accession>
<dbReference type="AlphaFoldDB" id="A0A2G1QJU6"/>
<reference evidence="1 2" key="1">
    <citation type="submission" date="2017-10" db="EMBL/GenBank/DDBJ databases">
        <title>Sedimentibacterium mangrovi gen. nov., sp. nov., a novel member of family Phyllobacteriacea isolated from mangrove sediment.</title>
        <authorList>
            <person name="Liao H."/>
            <person name="Tian Y."/>
        </authorList>
    </citation>
    <scope>NUCLEOTIDE SEQUENCE [LARGE SCALE GENOMIC DNA]</scope>
    <source>
        <strain evidence="1 2">X9-2-2</strain>
    </source>
</reference>
<dbReference type="OrthoDB" id="7824597at2"/>
<keyword evidence="2" id="KW-1185">Reference proteome</keyword>
<name>A0A2G1QJU6_9HYPH</name>
<dbReference type="RefSeq" id="WP_099307760.1">
    <property type="nucleotide sequence ID" value="NZ_PDVP01000013.1"/>
</dbReference>
<dbReference type="Proteomes" id="UP000221168">
    <property type="component" value="Unassembled WGS sequence"/>
</dbReference>
<sequence>MLSTYVQYNMIAKNMDRSVEAVNRDPVVSRDTEYYLSHITEVNSVDEFVSDTRLFTYAMKAFGLSDMTFAKAFMTKVLDEGHDDKEAFVNQLADTRYVDFAKTFDFKRYGATATTFTRAQTGVVDKYVRQTLEENAGQTNDAVRLALYFERKAPEITSVTDILADKALFTVVRTNLGLPTSFSMLDIDRQISILKDKVDLKEFSDPEAVAKQIERFSAMWDAQNPDQTTASTIGLLFNNSASTGISSDLMMAIQTLKR</sequence>
<evidence type="ECO:0000313" key="1">
    <source>
        <dbReference type="EMBL" id="PHP65734.1"/>
    </source>
</evidence>
<keyword evidence="1" id="KW-0969">Cilium</keyword>
<protein>
    <submittedName>
        <fullName evidence="1">Flagellar biosynthesis protein FlgF</fullName>
    </submittedName>
</protein>